<comment type="similarity">
    <text evidence="1 2">Belongs to the glycosyl hydrolase 12 (cellulase H) family.</text>
</comment>
<dbReference type="InterPro" id="IPR013319">
    <property type="entry name" value="GH11/12"/>
</dbReference>
<dbReference type="Proteomes" id="UP000663841">
    <property type="component" value="Unassembled WGS sequence"/>
</dbReference>
<keyword evidence="2" id="KW-0326">Glycosidase</keyword>
<keyword evidence="2" id="KW-0624">Polysaccharide degradation</keyword>
<evidence type="ECO:0008006" key="6">
    <source>
        <dbReference type="Google" id="ProtNLM"/>
    </source>
</evidence>
<gene>
    <name evidence="4" type="ORF">RDB_LOCUS209584</name>
</gene>
<dbReference type="AlphaFoldDB" id="A0A8H3CH64"/>
<feature type="chain" id="PRO_5034379678" description="Xyloglucan-specific endo-beta-1,4-glucanase A" evidence="3">
    <location>
        <begin position="20"/>
        <end position="274"/>
    </location>
</feature>
<proteinExistence type="inferred from homology"/>
<sequence>MAKFTLAATFFVLSTMVSAIPTLGVRHHTEGDKANTHPAGTSTPHTVLTEQWASESIGNGQYTLYNNLWGAKVPGTSGSQTTQALSYNDAQKTVSWKTEYNWQGNPHGVKSYANVALEKGIRKNINSISSIPTKWSWKYDSVSNPLTADVSYDLWLSRDPNSGPSSASSTVEVMVWLSNRNAGPAGSKIATAKVGGLDWALFKGRVGTWDVYSFVAASEISNYNANLLPFFTFLRDDPQIKLDLNQYLVAVQAGTEPFQGSATLTTEAYSVAIN</sequence>
<dbReference type="InterPro" id="IPR013320">
    <property type="entry name" value="ConA-like_dom_sf"/>
</dbReference>
<accession>A0A8H3CH64</accession>
<comment type="caution">
    <text evidence="4">The sequence shown here is derived from an EMBL/GenBank/DDBJ whole genome shotgun (WGS) entry which is preliminary data.</text>
</comment>
<evidence type="ECO:0000313" key="5">
    <source>
        <dbReference type="Proteomes" id="UP000663841"/>
    </source>
</evidence>
<evidence type="ECO:0000256" key="2">
    <source>
        <dbReference type="RuleBase" id="RU361163"/>
    </source>
</evidence>
<dbReference type="PANTHER" id="PTHR34002">
    <property type="entry name" value="BLR1656 PROTEIN"/>
    <property type="match status" value="1"/>
</dbReference>
<dbReference type="Pfam" id="PF01670">
    <property type="entry name" value="Glyco_hydro_12"/>
    <property type="match status" value="1"/>
</dbReference>
<dbReference type="SUPFAM" id="SSF49899">
    <property type="entry name" value="Concanavalin A-like lectins/glucanases"/>
    <property type="match status" value="1"/>
</dbReference>
<dbReference type="Gene3D" id="2.60.120.180">
    <property type="match status" value="1"/>
</dbReference>
<reference evidence="4" key="1">
    <citation type="submission" date="2021-01" db="EMBL/GenBank/DDBJ databases">
        <authorList>
            <person name="Kaushik A."/>
        </authorList>
    </citation>
    <scope>NUCLEOTIDE SEQUENCE</scope>
    <source>
        <strain evidence="4">AG3-T5</strain>
    </source>
</reference>
<dbReference type="PANTHER" id="PTHR34002:SF9">
    <property type="entry name" value="XYLOGLUCAN-SPECIFIC ENDO-BETA-1,4-GLUCANASE A"/>
    <property type="match status" value="1"/>
</dbReference>
<dbReference type="GO" id="GO:0008810">
    <property type="term" value="F:cellulase activity"/>
    <property type="evidence" value="ECO:0007669"/>
    <property type="project" value="InterPro"/>
</dbReference>
<evidence type="ECO:0000313" key="4">
    <source>
        <dbReference type="EMBL" id="CAE6481575.1"/>
    </source>
</evidence>
<evidence type="ECO:0000256" key="1">
    <source>
        <dbReference type="ARBA" id="ARBA00005519"/>
    </source>
</evidence>
<keyword evidence="2" id="KW-0378">Hydrolase</keyword>
<dbReference type="GO" id="GO:0000272">
    <property type="term" value="P:polysaccharide catabolic process"/>
    <property type="evidence" value="ECO:0007669"/>
    <property type="project" value="UniProtKB-KW"/>
</dbReference>
<protein>
    <recommendedName>
        <fullName evidence="6">Xyloglucan-specific endo-beta-1,4-glucanase A</fullName>
    </recommendedName>
</protein>
<name>A0A8H3CH64_9AGAM</name>
<evidence type="ECO:0000256" key="3">
    <source>
        <dbReference type="SAM" id="SignalP"/>
    </source>
</evidence>
<keyword evidence="3" id="KW-0732">Signal</keyword>
<organism evidence="4 5">
    <name type="scientific">Rhizoctonia solani</name>
    <dbReference type="NCBI Taxonomy" id="456999"/>
    <lineage>
        <taxon>Eukaryota</taxon>
        <taxon>Fungi</taxon>
        <taxon>Dikarya</taxon>
        <taxon>Basidiomycota</taxon>
        <taxon>Agaricomycotina</taxon>
        <taxon>Agaricomycetes</taxon>
        <taxon>Cantharellales</taxon>
        <taxon>Ceratobasidiaceae</taxon>
        <taxon>Rhizoctonia</taxon>
    </lineage>
</organism>
<dbReference type="InterPro" id="IPR002594">
    <property type="entry name" value="GH12"/>
</dbReference>
<keyword evidence="2" id="KW-0119">Carbohydrate metabolism</keyword>
<dbReference type="EMBL" id="CAJMWW010000664">
    <property type="protein sequence ID" value="CAE6481575.1"/>
    <property type="molecule type" value="Genomic_DNA"/>
</dbReference>
<feature type="signal peptide" evidence="3">
    <location>
        <begin position="1"/>
        <end position="19"/>
    </location>
</feature>